<dbReference type="Gene3D" id="1.20.1250.20">
    <property type="entry name" value="MFS general substrate transporter like domains"/>
    <property type="match status" value="1"/>
</dbReference>
<dbReference type="Pfam" id="PF07690">
    <property type="entry name" value="MFS_1"/>
    <property type="match status" value="1"/>
</dbReference>
<dbReference type="OrthoDB" id="1935484at2759"/>
<keyword evidence="4 7" id="KW-1133">Transmembrane helix</keyword>
<evidence type="ECO:0000256" key="7">
    <source>
        <dbReference type="SAM" id="Phobius"/>
    </source>
</evidence>
<feature type="region of interest" description="Disordered" evidence="6">
    <location>
        <begin position="1"/>
        <end position="20"/>
    </location>
</feature>
<protein>
    <submittedName>
        <fullName evidence="8">MFS general substrate transporter</fullName>
    </submittedName>
</protein>
<dbReference type="PANTHER" id="PTHR43791:SF104">
    <property type="entry name" value="MAJOR FACILITATOR SUPERFAMILY (MFS) PROFILE DOMAIN-CONTAINING PROTEIN-RELATED"/>
    <property type="match status" value="1"/>
</dbReference>
<keyword evidence="5 7" id="KW-0472">Membrane</keyword>
<gene>
    <name evidence="8" type="ORF">BT63DRAFT_467067</name>
</gene>
<reference evidence="8" key="1">
    <citation type="journal article" date="2020" name="Stud. Mycol.">
        <title>101 Dothideomycetes genomes: a test case for predicting lifestyles and emergence of pathogens.</title>
        <authorList>
            <person name="Haridas S."/>
            <person name="Albert R."/>
            <person name="Binder M."/>
            <person name="Bloem J."/>
            <person name="Labutti K."/>
            <person name="Salamov A."/>
            <person name="Andreopoulos B."/>
            <person name="Baker S."/>
            <person name="Barry K."/>
            <person name="Bills G."/>
            <person name="Bluhm B."/>
            <person name="Cannon C."/>
            <person name="Castanera R."/>
            <person name="Culley D."/>
            <person name="Daum C."/>
            <person name="Ezra D."/>
            <person name="Gonzalez J."/>
            <person name="Henrissat B."/>
            <person name="Kuo A."/>
            <person name="Liang C."/>
            <person name="Lipzen A."/>
            <person name="Lutzoni F."/>
            <person name="Magnuson J."/>
            <person name="Mondo S."/>
            <person name="Nolan M."/>
            <person name="Ohm R."/>
            <person name="Pangilinan J."/>
            <person name="Park H.-J."/>
            <person name="Ramirez L."/>
            <person name="Alfaro M."/>
            <person name="Sun H."/>
            <person name="Tritt A."/>
            <person name="Yoshinaga Y."/>
            <person name="Zwiers L.-H."/>
            <person name="Turgeon B."/>
            <person name="Goodwin S."/>
            <person name="Spatafora J."/>
            <person name="Crous P."/>
            <person name="Grigoriev I."/>
        </authorList>
    </citation>
    <scope>NUCLEOTIDE SEQUENCE</scope>
    <source>
        <strain evidence="8">CBS 115976</strain>
    </source>
</reference>
<evidence type="ECO:0000256" key="6">
    <source>
        <dbReference type="SAM" id="MobiDB-lite"/>
    </source>
</evidence>
<evidence type="ECO:0000313" key="9">
    <source>
        <dbReference type="Proteomes" id="UP000799302"/>
    </source>
</evidence>
<dbReference type="FunFam" id="1.20.1250.20:FF:000106">
    <property type="entry name" value="MFS transporter, putative"/>
    <property type="match status" value="1"/>
</dbReference>
<feature type="transmembrane region" description="Helical" evidence="7">
    <location>
        <begin position="460"/>
        <end position="479"/>
    </location>
</feature>
<dbReference type="PANTHER" id="PTHR43791">
    <property type="entry name" value="PERMEASE-RELATED"/>
    <property type="match status" value="1"/>
</dbReference>
<dbReference type="InterPro" id="IPR011701">
    <property type="entry name" value="MFS"/>
</dbReference>
<evidence type="ECO:0000256" key="4">
    <source>
        <dbReference type="ARBA" id="ARBA00022989"/>
    </source>
</evidence>
<sequence length="519" mass="59909">MTAKARHCSDASPQNGLQNECPGVSSRQFMFYKPIDGYEGSHRFDPEYRWCAADEGKVVRKIDKWICSWVCLMFFALQLDRGNIVQALSDNMLGDLGLDTNDYNYGQAIFYFAFLFAELPSQLISKWVGPDRWIPIQMVTWSIIASSQAFLRGRTSFFICRGLIGLVEGGFIPDNVLYLSYFYTSSELPKRLSWFWVSSQVTNIFSAFFAYGLLHLRGIYGIEGWRWLFALEGSLTALIGILSWFYLPASPTQTSGWFNVHEEKIMVNRILRDDPSKGDMHNRQALSWGMIVECLTDWHMLPIYLIALSFGMPTSPMTAYLTLQIREIGFGTFQTNLLTIPAYMLFIAQLLFWTWMSEKWNQRFLVGLSSQFWAFPLLYFLEYMPADTGHWVRYVITAGLVGHPYVHAILVAIVSRNSGTVRTRTVASAIYNMLCQASSIISQNFYRDDDRPLYRRGNKILLYICVYNVALFVGAKLFYATVNKRRERIWSSMSLEDKRKYLATSKDKGNKRLDFRFAH</sequence>
<feature type="transmembrane region" description="Helical" evidence="7">
    <location>
        <begin position="303"/>
        <end position="323"/>
    </location>
</feature>
<evidence type="ECO:0000256" key="2">
    <source>
        <dbReference type="ARBA" id="ARBA00022448"/>
    </source>
</evidence>
<feature type="transmembrane region" description="Helical" evidence="7">
    <location>
        <begin position="335"/>
        <end position="356"/>
    </location>
</feature>
<evidence type="ECO:0000256" key="1">
    <source>
        <dbReference type="ARBA" id="ARBA00004141"/>
    </source>
</evidence>
<evidence type="ECO:0000256" key="3">
    <source>
        <dbReference type="ARBA" id="ARBA00022692"/>
    </source>
</evidence>
<proteinExistence type="predicted"/>
<dbReference type="EMBL" id="MU004231">
    <property type="protein sequence ID" value="KAF2673520.1"/>
    <property type="molecule type" value="Genomic_DNA"/>
</dbReference>
<dbReference type="SUPFAM" id="SSF103473">
    <property type="entry name" value="MFS general substrate transporter"/>
    <property type="match status" value="1"/>
</dbReference>
<feature type="transmembrane region" description="Helical" evidence="7">
    <location>
        <begin position="393"/>
        <end position="414"/>
    </location>
</feature>
<keyword evidence="3 7" id="KW-0812">Transmembrane</keyword>
<organism evidence="8 9">
    <name type="scientific">Microthyrium microscopicum</name>
    <dbReference type="NCBI Taxonomy" id="703497"/>
    <lineage>
        <taxon>Eukaryota</taxon>
        <taxon>Fungi</taxon>
        <taxon>Dikarya</taxon>
        <taxon>Ascomycota</taxon>
        <taxon>Pezizomycotina</taxon>
        <taxon>Dothideomycetes</taxon>
        <taxon>Dothideomycetes incertae sedis</taxon>
        <taxon>Microthyriales</taxon>
        <taxon>Microthyriaceae</taxon>
        <taxon>Microthyrium</taxon>
    </lineage>
</organism>
<dbReference type="Proteomes" id="UP000799302">
    <property type="component" value="Unassembled WGS sequence"/>
</dbReference>
<keyword evidence="9" id="KW-1185">Reference proteome</keyword>
<comment type="subcellular location">
    <subcellularLocation>
        <location evidence="1">Membrane</location>
        <topology evidence="1">Multi-pass membrane protein</topology>
    </subcellularLocation>
</comment>
<feature type="transmembrane region" description="Helical" evidence="7">
    <location>
        <begin position="108"/>
        <end position="128"/>
    </location>
</feature>
<dbReference type="GO" id="GO:0022857">
    <property type="term" value="F:transmembrane transporter activity"/>
    <property type="evidence" value="ECO:0007669"/>
    <property type="project" value="InterPro"/>
</dbReference>
<keyword evidence="2" id="KW-0813">Transport</keyword>
<dbReference type="GO" id="GO:0016020">
    <property type="term" value="C:membrane"/>
    <property type="evidence" value="ECO:0007669"/>
    <property type="project" value="UniProtKB-SubCell"/>
</dbReference>
<dbReference type="InterPro" id="IPR036259">
    <property type="entry name" value="MFS_trans_sf"/>
</dbReference>
<name>A0A6A6UP19_9PEZI</name>
<feature type="transmembrane region" description="Helical" evidence="7">
    <location>
        <begin position="195"/>
        <end position="214"/>
    </location>
</feature>
<dbReference type="AlphaFoldDB" id="A0A6A6UP19"/>
<evidence type="ECO:0000313" key="8">
    <source>
        <dbReference type="EMBL" id="KAF2673520.1"/>
    </source>
</evidence>
<accession>A0A6A6UP19</accession>
<evidence type="ECO:0000256" key="5">
    <source>
        <dbReference type="ARBA" id="ARBA00023136"/>
    </source>
</evidence>
<feature type="transmembrane region" description="Helical" evidence="7">
    <location>
        <begin position="226"/>
        <end position="247"/>
    </location>
</feature>